<feature type="compositionally biased region" description="Basic and acidic residues" evidence="1">
    <location>
        <begin position="110"/>
        <end position="123"/>
    </location>
</feature>
<comment type="caution">
    <text evidence="3">The sequence shown here is derived from an EMBL/GenBank/DDBJ whole genome shotgun (WGS) entry which is preliminary data.</text>
</comment>
<feature type="signal peptide" evidence="2">
    <location>
        <begin position="1"/>
        <end position="19"/>
    </location>
</feature>
<dbReference type="Proteomes" id="UP001272242">
    <property type="component" value="Unassembled WGS sequence"/>
</dbReference>
<feature type="region of interest" description="Disordered" evidence="1">
    <location>
        <begin position="97"/>
        <end position="145"/>
    </location>
</feature>
<name>A0ABU5F132_9BACT</name>
<dbReference type="PROSITE" id="PS51257">
    <property type="entry name" value="PROKAR_LIPOPROTEIN"/>
    <property type="match status" value="1"/>
</dbReference>
<gene>
    <name evidence="3" type="ORF">R5W23_001782</name>
</gene>
<keyword evidence="4" id="KW-1185">Reference proteome</keyword>
<evidence type="ECO:0000256" key="2">
    <source>
        <dbReference type="SAM" id="SignalP"/>
    </source>
</evidence>
<evidence type="ECO:0000256" key="1">
    <source>
        <dbReference type="SAM" id="MobiDB-lite"/>
    </source>
</evidence>
<sequence length="145" mass="14710">MTRFKIFSALTLTCFAILGCGGGGSTVTGEVSFNGKPLEKGYVTFNPTDGKSAPVGAEVVGGRYTAKNVAVGKNKVVVVSTAVSGPAPETMDAAIAEAKKAKGGPTADAPTDKSEGNNQEHDIPAGSHTLDLKLRASVSSDGKVR</sequence>
<evidence type="ECO:0008006" key="5">
    <source>
        <dbReference type="Google" id="ProtNLM"/>
    </source>
</evidence>
<protein>
    <recommendedName>
        <fullName evidence="5">Carboxypeptidase regulatory-like domain-containing protein</fullName>
    </recommendedName>
</protein>
<feature type="chain" id="PRO_5045372378" description="Carboxypeptidase regulatory-like domain-containing protein" evidence="2">
    <location>
        <begin position="20"/>
        <end position="145"/>
    </location>
</feature>
<evidence type="ECO:0000313" key="3">
    <source>
        <dbReference type="EMBL" id="MDY3560547.1"/>
    </source>
</evidence>
<dbReference type="RefSeq" id="WP_320687094.1">
    <property type="nucleotide sequence ID" value="NZ_JAXBLV010000179.1"/>
</dbReference>
<evidence type="ECO:0000313" key="4">
    <source>
        <dbReference type="Proteomes" id="UP001272242"/>
    </source>
</evidence>
<keyword evidence="2" id="KW-0732">Signal</keyword>
<organism evidence="3 4">
    <name type="scientific">Gemmata algarum</name>
    <dbReference type="NCBI Taxonomy" id="2975278"/>
    <lineage>
        <taxon>Bacteria</taxon>
        <taxon>Pseudomonadati</taxon>
        <taxon>Planctomycetota</taxon>
        <taxon>Planctomycetia</taxon>
        <taxon>Gemmatales</taxon>
        <taxon>Gemmataceae</taxon>
        <taxon>Gemmata</taxon>
    </lineage>
</organism>
<dbReference type="EMBL" id="JAXBLV010000179">
    <property type="protein sequence ID" value="MDY3560547.1"/>
    <property type="molecule type" value="Genomic_DNA"/>
</dbReference>
<accession>A0ABU5F132</accession>
<reference evidence="4" key="1">
    <citation type="journal article" date="2023" name="Mar. Drugs">
        <title>Gemmata algarum, a Novel Planctomycete Isolated from an Algal Mat, Displays Antimicrobial Activity.</title>
        <authorList>
            <person name="Kumar G."/>
            <person name="Kallscheuer N."/>
            <person name="Kashif M."/>
            <person name="Ahamad S."/>
            <person name="Jagadeeshwari U."/>
            <person name="Pannikurungottu S."/>
            <person name="Haufschild T."/>
            <person name="Kabuu M."/>
            <person name="Sasikala C."/>
            <person name="Jogler C."/>
            <person name="Ramana C."/>
        </authorList>
    </citation>
    <scope>NUCLEOTIDE SEQUENCE [LARGE SCALE GENOMIC DNA]</scope>
    <source>
        <strain evidence="4">JC673</strain>
    </source>
</reference>
<proteinExistence type="predicted"/>